<dbReference type="GO" id="GO:0051287">
    <property type="term" value="F:NAD binding"/>
    <property type="evidence" value="ECO:0007669"/>
    <property type="project" value="InterPro"/>
</dbReference>
<feature type="domain" description="D-isomer specific 2-hydroxyacid dehydrogenase NAD-binding" evidence="3">
    <location>
        <begin position="125"/>
        <end position="196"/>
    </location>
</feature>
<dbReference type="STRING" id="1229662.W3WTS7"/>
<accession>W3WTS7</accession>
<evidence type="ECO:0000259" key="3">
    <source>
        <dbReference type="Pfam" id="PF02826"/>
    </source>
</evidence>
<proteinExistence type="predicted"/>
<keyword evidence="1" id="KW-0560">Oxidoreductase</keyword>
<evidence type="ECO:0000256" key="2">
    <source>
        <dbReference type="ARBA" id="ARBA00023027"/>
    </source>
</evidence>
<dbReference type="AlphaFoldDB" id="W3WTS7"/>
<name>W3WTS7_PESFW</name>
<dbReference type="PROSITE" id="PS00065">
    <property type="entry name" value="D_2_HYDROXYACID_DH_1"/>
    <property type="match status" value="1"/>
</dbReference>
<dbReference type="PANTHER" id="PTHR43333">
    <property type="entry name" value="2-HACID_DH_C DOMAIN-CONTAINING PROTEIN"/>
    <property type="match status" value="1"/>
</dbReference>
<feature type="domain" description="D-isomer specific 2-hydroxyacid dehydrogenase NAD-binding" evidence="3">
    <location>
        <begin position="234"/>
        <end position="323"/>
    </location>
</feature>
<evidence type="ECO:0000256" key="1">
    <source>
        <dbReference type="ARBA" id="ARBA00023002"/>
    </source>
</evidence>
<dbReference type="SUPFAM" id="SSF51735">
    <property type="entry name" value="NAD(P)-binding Rossmann-fold domains"/>
    <property type="match status" value="1"/>
</dbReference>
<dbReference type="InterPro" id="IPR036291">
    <property type="entry name" value="NAD(P)-bd_dom_sf"/>
</dbReference>
<organism evidence="4 5">
    <name type="scientific">Pestalotiopsis fici (strain W106-1 / CGMCC3.15140)</name>
    <dbReference type="NCBI Taxonomy" id="1229662"/>
    <lineage>
        <taxon>Eukaryota</taxon>
        <taxon>Fungi</taxon>
        <taxon>Dikarya</taxon>
        <taxon>Ascomycota</taxon>
        <taxon>Pezizomycotina</taxon>
        <taxon>Sordariomycetes</taxon>
        <taxon>Xylariomycetidae</taxon>
        <taxon>Amphisphaeriales</taxon>
        <taxon>Sporocadaceae</taxon>
        <taxon>Pestalotiopsis</taxon>
    </lineage>
</organism>
<dbReference type="InterPro" id="IPR029752">
    <property type="entry name" value="D-isomer_DH_CS1"/>
</dbReference>
<dbReference type="InterPro" id="IPR006140">
    <property type="entry name" value="D-isomer_DH_NAD-bd"/>
</dbReference>
<dbReference type="GO" id="GO:0016491">
    <property type="term" value="F:oxidoreductase activity"/>
    <property type="evidence" value="ECO:0007669"/>
    <property type="project" value="UniProtKB-KW"/>
</dbReference>
<dbReference type="HOGENOM" id="CLU_019796_1_0_1"/>
<dbReference type="CDD" id="cd12163">
    <property type="entry name" value="2-Hacid_dh_5"/>
    <property type="match status" value="1"/>
</dbReference>
<dbReference type="RefSeq" id="XP_007837896.1">
    <property type="nucleotide sequence ID" value="XM_007839705.1"/>
</dbReference>
<sequence>MAETIPVTSSDKILLYFPEDPHEDWIARVKAAHPGLQIEWYRSITPEGVSVPFEQIPSHVWEGLTMFCGFPAPPANLLRSLRFVQLTSAGADKWVQHASYKDEKVMFCTSNGIHGPQIAEWVIGTWLSHQHHFSRFEAQMKRAYWEPVYASKIEDSTGTRMGILGYGAIGRQCARLADAMGMEVYAYTRTEKATAESRKDDSYCVPKTGDPDGLIPTKWFHGDSREAVDNFISQDLDILVVSLPLTESTRRIISSRQFAIMSKKKTFLSNIARGGHVDQDALIHALETGLIRGAAVDVTDPEPLPSDHPLWKAPNLLITPHVSWLSNHYWDRILDILEINLGRLSRGEALINVVNRQHNY</sequence>
<dbReference type="Pfam" id="PF02826">
    <property type="entry name" value="2-Hacid_dh_C"/>
    <property type="match status" value="2"/>
</dbReference>
<dbReference type="InParanoid" id="W3WTS7"/>
<reference evidence="5" key="1">
    <citation type="journal article" date="2015" name="BMC Genomics">
        <title>Genomic and transcriptomic analysis of the endophytic fungus Pestalotiopsis fici reveals its lifestyle and high potential for synthesis of natural products.</title>
        <authorList>
            <person name="Wang X."/>
            <person name="Zhang X."/>
            <person name="Liu L."/>
            <person name="Xiang M."/>
            <person name="Wang W."/>
            <person name="Sun X."/>
            <person name="Che Y."/>
            <person name="Guo L."/>
            <person name="Liu G."/>
            <person name="Guo L."/>
            <person name="Wang C."/>
            <person name="Yin W.B."/>
            <person name="Stadler M."/>
            <person name="Zhang X."/>
            <person name="Liu X."/>
        </authorList>
    </citation>
    <scope>NUCLEOTIDE SEQUENCE [LARGE SCALE GENOMIC DNA]</scope>
    <source>
        <strain evidence="5">W106-1 / CGMCC3.15140</strain>
    </source>
</reference>
<dbReference type="eggNOG" id="KOG0069">
    <property type="taxonomic scope" value="Eukaryota"/>
</dbReference>
<dbReference type="EMBL" id="KI912116">
    <property type="protein sequence ID" value="ETS77250.1"/>
    <property type="molecule type" value="Genomic_DNA"/>
</dbReference>
<keyword evidence="2" id="KW-0520">NAD</keyword>
<evidence type="ECO:0000313" key="4">
    <source>
        <dbReference type="EMBL" id="ETS77250.1"/>
    </source>
</evidence>
<dbReference type="PANTHER" id="PTHR43333:SF1">
    <property type="entry name" value="D-ISOMER SPECIFIC 2-HYDROXYACID DEHYDROGENASE NAD-BINDING DOMAIN-CONTAINING PROTEIN"/>
    <property type="match status" value="1"/>
</dbReference>
<evidence type="ECO:0000313" key="5">
    <source>
        <dbReference type="Proteomes" id="UP000030651"/>
    </source>
</evidence>
<dbReference type="GeneID" id="19276137"/>
<keyword evidence="5" id="KW-1185">Reference proteome</keyword>
<dbReference type="OMA" id="WIIALER"/>
<protein>
    <recommendedName>
        <fullName evidence="3">D-isomer specific 2-hydroxyacid dehydrogenase NAD-binding domain-containing protein</fullName>
    </recommendedName>
</protein>
<dbReference type="Gene3D" id="3.40.50.720">
    <property type="entry name" value="NAD(P)-binding Rossmann-like Domain"/>
    <property type="match status" value="2"/>
</dbReference>
<dbReference type="Proteomes" id="UP000030651">
    <property type="component" value="Unassembled WGS sequence"/>
</dbReference>
<gene>
    <name evidence="4" type="ORF">PFICI_11124</name>
</gene>
<dbReference type="OrthoDB" id="298012at2759"/>
<dbReference type="KEGG" id="pfy:PFICI_11124"/>